<comment type="subcellular location">
    <subcellularLocation>
        <location evidence="1">Cell inner membrane</location>
        <topology evidence="1">Single-pass membrane protein</topology>
    </subcellularLocation>
</comment>
<dbReference type="CDD" id="cd24017">
    <property type="entry name" value="ASKHA_T2SSL_N"/>
    <property type="match status" value="1"/>
</dbReference>
<comment type="similarity">
    <text evidence="2 10">Belongs to the GSP L family.</text>
</comment>
<evidence type="ECO:0000256" key="10">
    <source>
        <dbReference type="PIRNR" id="PIRNR015761"/>
    </source>
</evidence>
<accession>A0A2V4LGQ3</accession>
<keyword evidence="5" id="KW-0997">Cell inner membrane</keyword>
<evidence type="ECO:0000313" key="13">
    <source>
        <dbReference type="EMBL" id="PYC20237.1"/>
    </source>
</evidence>
<gene>
    <name evidence="13" type="primary">gspL</name>
    <name evidence="13" type="ORF">DMO17_18745</name>
</gene>
<evidence type="ECO:0000256" key="8">
    <source>
        <dbReference type="ARBA" id="ARBA00022989"/>
    </source>
</evidence>
<keyword evidence="7 10" id="KW-0653">Protein transport</keyword>
<keyword evidence="3 10" id="KW-0813">Transport</keyword>
<dbReference type="InterPro" id="IPR024230">
    <property type="entry name" value="GspL_cyto_dom"/>
</dbReference>
<evidence type="ECO:0000256" key="7">
    <source>
        <dbReference type="ARBA" id="ARBA00022927"/>
    </source>
</evidence>
<dbReference type="PIRSF" id="PIRSF015761">
    <property type="entry name" value="Protein_L"/>
    <property type="match status" value="1"/>
</dbReference>
<dbReference type="AlphaFoldDB" id="A0A2V4LGQ3"/>
<dbReference type="InterPro" id="IPR025691">
    <property type="entry name" value="GspL_pp_dom"/>
</dbReference>
<dbReference type="Pfam" id="PF05134">
    <property type="entry name" value="T2SSL"/>
    <property type="match status" value="1"/>
</dbReference>
<keyword evidence="6" id="KW-0812">Transmembrane</keyword>
<keyword evidence="9" id="KW-0472">Membrane</keyword>
<dbReference type="Proteomes" id="UP000248146">
    <property type="component" value="Unassembled WGS sequence"/>
</dbReference>
<sequence>MSVTLFLPPQACTNAKADLPVWRVDDEDCQVLPFISAIPLSPETWRLVLPVEAVTVCAVHLPQTRPNLVQKALPYAVEEHLIEEVELFHLCVGQKLPDGRHSVFAVRKTWLEEWIGLCTHNPPHEIAVDADLLPGEGTRLLCMGNRWLVGIEREIRLVIGAEGWAELSEHCPRPRHAYWENKRPAPGTIESGQQVLQPLAWLAKQKPGTNLAIGPYARQEPGKKLGSWTYITWTLAVTVAILWTSNLAQALYLQYQGDRYAQANEEIYRRLFPQDLKIINLRAQFDEHLSQAQSNRQGSFLKALDVVATAITQERARIDIRQLDFKAQSQSLAIQLQAPDFATLERLKSRLHRQGHPVSMDSANREARGVTASMIIEAPHEK</sequence>
<comment type="function">
    <text evidence="10">Inner membrane component of the type II secretion system required for the energy-dependent secretion of extracellular factors such as proteases and toxins from the periplasm.</text>
</comment>
<evidence type="ECO:0000256" key="6">
    <source>
        <dbReference type="ARBA" id="ARBA00022692"/>
    </source>
</evidence>
<evidence type="ECO:0000259" key="11">
    <source>
        <dbReference type="Pfam" id="PF05134"/>
    </source>
</evidence>
<feature type="domain" description="GspL periplasmic" evidence="12">
    <location>
        <begin position="224"/>
        <end position="377"/>
    </location>
</feature>
<reference evidence="13 14" key="1">
    <citation type="submission" date="2018-06" db="EMBL/GenBank/DDBJ databases">
        <title>Pseudomonas diversity within urban Lake Michigan freshwaters.</title>
        <authorList>
            <person name="Batrich M."/>
            <person name="Hatzopoulos T."/>
            <person name="Putonti C."/>
        </authorList>
    </citation>
    <scope>NUCLEOTIDE SEQUENCE [LARGE SCALE GENOMIC DNA]</scope>
    <source>
        <strain evidence="13 14">MB-090714</strain>
    </source>
</reference>
<dbReference type="InterPro" id="IPR007812">
    <property type="entry name" value="T2SS_protein-GspL"/>
</dbReference>
<evidence type="ECO:0000256" key="9">
    <source>
        <dbReference type="ARBA" id="ARBA00023136"/>
    </source>
</evidence>
<dbReference type="InterPro" id="IPR043129">
    <property type="entry name" value="ATPase_NBD"/>
</dbReference>
<evidence type="ECO:0000256" key="1">
    <source>
        <dbReference type="ARBA" id="ARBA00004377"/>
    </source>
</evidence>
<keyword evidence="8" id="KW-1133">Transmembrane helix</keyword>
<dbReference type="NCBIfam" id="TIGR01709">
    <property type="entry name" value="typeII_sec_gspL"/>
    <property type="match status" value="1"/>
</dbReference>
<dbReference type="SUPFAM" id="SSF53067">
    <property type="entry name" value="Actin-like ATPase domain"/>
    <property type="match status" value="1"/>
</dbReference>
<evidence type="ECO:0000256" key="2">
    <source>
        <dbReference type="ARBA" id="ARBA00005318"/>
    </source>
</evidence>
<dbReference type="EMBL" id="QJRX01000011">
    <property type="protein sequence ID" value="PYC20237.1"/>
    <property type="molecule type" value="Genomic_DNA"/>
</dbReference>
<keyword evidence="4" id="KW-1003">Cell membrane</keyword>
<dbReference type="RefSeq" id="WP_110684001.1">
    <property type="nucleotide sequence ID" value="NZ_QJRX01000011.1"/>
</dbReference>
<protein>
    <recommendedName>
        <fullName evidence="10">Type II secretion system protein L</fullName>
        <shortName evidence="10">T2SS protein L</shortName>
    </recommendedName>
</protein>
<organism evidence="13 14">
    <name type="scientific">Aquipseudomonas alcaligenes</name>
    <name type="common">Pseudomonas alcaligenes</name>
    <dbReference type="NCBI Taxonomy" id="43263"/>
    <lineage>
        <taxon>Bacteria</taxon>
        <taxon>Pseudomonadati</taxon>
        <taxon>Pseudomonadota</taxon>
        <taxon>Gammaproteobacteria</taxon>
        <taxon>Pseudomonadales</taxon>
        <taxon>Pseudomonadaceae</taxon>
        <taxon>Aquipseudomonas</taxon>
    </lineage>
</organism>
<dbReference type="GO" id="GO:0009276">
    <property type="term" value="C:Gram-negative-bacterium-type cell wall"/>
    <property type="evidence" value="ECO:0007669"/>
    <property type="project" value="InterPro"/>
</dbReference>
<evidence type="ECO:0000256" key="3">
    <source>
        <dbReference type="ARBA" id="ARBA00022448"/>
    </source>
</evidence>
<proteinExistence type="inferred from homology"/>
<evidence type="ECO:0000256" key="5">
    <source>
        <dbReference type="ARBA" id="ARBA00022519"/>
    </source>
</evidence>
<feature type="domain" description="GspL cytoplasmic actin-ATPase-like" evidence="11">
    <location>
        <begin position="38"/>
        <end position="218"/>
    </location>
</feature>
<dbReference type="Gene3D" id="3.30.1360.100">
    <property type="entry name" value="General secretion pathway protein M, EpsM"/>
    <property type="match status" value="1"/>
</dbReference>
<name>A0A2V4LGQ3_AQUAC</name>
<comment type="caution">
    <text evidence="13">The sequence shown here is derived from an EMBL/GenBank/DDBJ whole genome shotgun (WGS) entry which is preliminary data.</text>
</comment>
<evidence type="ECO:0000256" key="4">
    <source>
        <dbReference type="ARBA" id="ARBA00022475"/>
    </source>
</evidence>
<dbReference type="GO" id="GO:0015627">
    <property type="term" value="C:type II protein secretion system complex"/>
    <property type="evidence" value="ECO:0007669"/>
    <property type="project" value="InterPro"/>
</dbReference>
<dbReference type="Gene3D" id="3.30.420.380">
    <property type="match status" value="1"/>
</dbReference>
<dbReference type="Pfam" id="PF12693">
    <property type="entry name" value="GspL_C"/>
    <property type="match status" value="1"/>
</dbReference>
<dbReference type="GO" id="GO:0015628">
    <property type="term" value="P:protein secretion by the type II secretion system"/>
    <property type="evidence" value="ECO:0007669"/>
    <property type="project" value="InterPro"/>
</dbReference>
<evidence type="ECO:0000313" key="14">
    <source>
        <dbReference type="Proteomes" id="UP000248146"/>
    </source>
</evidence>
<dbReference type="OrthoDB" id="7011844at2"/>
<dbReference type="GO" id="GO:0005886">
    <property type="term" value="C:plasma membrane"/>
    <property type="evidence" value="ECO:0007669"/>
    <property type="project" value="UniProtKB-SubCell"/>
</dbReference>
<evidence type="ECO:0000259" key="12">
    <source>
        <dbReference type="Pfam" id="PF12693"/>
    </source>
</evidence>